<dbReference type="SMART" id="SM00220">
    <property type="entry name" value="S_TKc"/>
    <property type="match status" value="1"/>
</dbReference>
<evidence type="ECO:0000313" key="8">
    <source>
        <dbReference type="EMBL" id="TDN57136.1"/>
    </source>
</evidence>
<dbReference type="InterPro" id="IPR008266">
    <property type="entry name" value="Tyr_kinase_AS"/>
</dbReference>
<dbReference type="Gene3D" id="3.30.450.20">
    <property type="entry name" value="PAS domain"/>
    <property type="match status" value="1"/>
</dbReference>
<sequence length="1805" mass="195128">MDTSRAPSSLPEQLMPRAGDGPASYAAGARIGSYTVEDVLYTSSRSQVVRAQDPRGERVILKLLSPPLPEVRQLGRFRHEFELARRFHHPAVLRPLRLDSDGGRLYLVLPDDDAVALRQRLADGPLDSTAALEMALTLVDALAEVHAAGVIHRDISPGNILLAGGDHRHALLADFGIAAEIAAERPLAPRADELEGTLSCMAPEQTGRMNRDVDYRSDFYGLGASLFEAVTGQPPFIFRDAAEAAHAHLARTAPAADFVEPGVYPPLSAIIARLLAKEPDARYQSHDGLRRDLQRALAGLQAGDPLPGFVAGDGDLAERFQLSGRLYGREDEIRLIARSFEAAASGVARLLAISGFSGIGKTALVRQAQRSLLAQRGSFASGKFNQFGRHIPYGGFIDALRQRARQILALSPHARGRWQERLCQTLGANARIVTDAVPEFARLLGPLPGVERLEPNEAENRFLLAIRLCLGALAHADEPLTLFLDDLQWADPASRRLLREIAQDSGLHHVLVVIAYRDNEVPPGHPFAADLEEFANLGERYVAIEVAPLTPGDVARLFADSHLHPAHRVEELAALCHAKTAGNPFFLRNFVDDLYTRGLIRREASGRGWTWDSSEVATVAIADNVVELLLSRLRRLPDGARDALTAAAFLGATFDLGTLATVLERSACDTAGLLAPVLAAQLLVPASELYRYAPRLSADESDGTDVRYAFAHDRIQEAAYALVPTAGRAALHLRIGRLLLARLGEPPPFEVVNHLNAGRGLIAAGEERQRLAHWNAEASRQAAEAGAFDLAADYADTALADLPETHWHSLPEQRLALQVHAARMAALAGRPQRMEALLDDGLRHAADATAEARLQEVRIESFYASGKLNETLAQGLEALALLGVELPRADDLAATTALIAACRDEVAALGLEALAELPPMTEAAPLRQLSIVTRMTAAAYIARPALLPLLTVLQIRLMKAHGHLPAALSAYSVLGLLCAEMLGDYDFGCRVGRMSMQLVERHGWRPAYAHASFSYNAFLRHWVEPLAGSLPGLMETHRNGIEFGNLRHAGLSLYVHDYHAFLAGRPLAELEAQLEEHAAVLVRIRQPVAADYLSVLRATVAELRSPRLPERPLEGGGFSAARLEEAYAARGDRTGLMFLHAFRALLHFLAGRYQEALAAGHAAADHFSAGRGMHMVPTVEFIRAVAGLRHASAGDESALSEARRVRSRFAQLNGVNPHTFAAKCHLLDAEIARFRGDEGADGAHIAYALAASAAHAAPGGTLLDAGLAAWLLGTHRQSRLPAGSSDPALGEARVQFLHWGAEALAARIRPVGMDAETVVQGTPANAIDLSSLMKAVQAITAETDLPQLLNRLLRVVGENAGARRAAVILSQRGGWVLAADSASGAAGASAGTPLEQCGDRLPLGLLRTVLATGESVLIEDAAHDQDWAADPYLHAHGARSVLGVALQHQGRIVGALCLENDAIGGVFTAGRSQFLELLSGNIAGAVDNARLYDQLRELASSLERRVAQRTRELSASERQLRTILDKAPVPMTITRRADAVLVYLNPEGERFSGLSEDEVVGRPALSFYRDPADRERMMRSYKAAGSVKDHELCLRMNDGSERWVIVSIVPIHYDGEAADLATMVDITERKRMELELHRLATTDPLTGIANRRRFFEQAQHEVARAHRYGNPLALVMLDIDRFKTVNDNHGHAAGDLALRETAQACQAEIREQDLLGRLGGEEFAILLPETSPLAAEALAERLRERVAALAPVADNGLQLQLTASFGVTELGTGEALDRFLARADAALYDAKHAGRNQVRCRRPGG</sequence>
<dbReference type="InterPro" id="IPR000700">
    <property type="entry name" value="PAS-assoc_C"/>
</dbReference>
<dbReference type="InterPro" id="IPR041664">
    <property type="entry name" value="AAA_16"/>
</dbReference>
<dbReference type="Pfam" id="PF00069">
    <property type="entry name" value="Pkinase"/>
    <property type="match status" value="1"/>
</dbReference>
<accession>A0A4R6EFQ8</accession>
<dbReference type="PANTHER" id="PTHR43642">
    <property type="entry name" value="HYBRID SIGNAL TRANSDUCTION HISTIDINE KINASE G"/>
    <property type="match status" value="1"/>
</dbReference>
<dbReference type="NCBIfam" id="TIGR00254">
    <property type="entry name" value="GGDEF"/>
    <property type="match status" value="1"/>
</dbReference>
<evidence type="ECO:0000256" key="1">
    <source>
        <dbReference type="ARBA" id="ARBA00004167"/>
    </source>
</evidence>
<dbReference type="Gene3D" id="3.30.200.20">
    <property type="entry name" value="Phosphorylase Kinase, domain 1"/>
    <property type="match status" value="1"/>
</dbReference>
<dbReference type="GO" id="GO:0016020">
    <property type="term" value="C:membrane"/>
    <property type="evidence" value="ECO:0007669"/>
    <property type="project" value="UniProtKB-SubCell"/>
</dbReference>
<dbReference type="CDD" id="cd01949">
    <property type="entry name" value="GGDEF"/>
    <property type="match status" value="1"/>
</dbReference>
<dbReference type="SMART" id="SM00065">
    <property type="entry name" value="GAF"/>
    <property type="match status" value="1"/>
</dbReference>
<evidence type="ECO:0000313" key="9">
    <source>
        <dbReference type="Proteomes" id="UP000295129"/>
    </source>
</evidence>
<dbReference type="Pfam" id="PF00990">
    <property type="entry name" value="GGDEF"/>
    <property type="match status" value="1"/>
</dbReference>
<evidence type="ECO:0000259" key="7">
    <source>
        <dbReference type="PROSITE" id="PS50887"/>
    </source>
</evidence>
<name>A0A4R6EFQ8_9RHOO</name>
<dbReference type="SUPFAM" id="SSF56112">
    <property type="entry name" value="Protein kinase-like (PK-like)"/>
    <property type="match status" value="1"/>
</dbReference>
<dbReference type="SMART" id="SM00091">
    <property type="entry name" value="PAS"/>
    <property type="match status" value="1"/>
</dbReference>
<dbReference type="PROSITE" id="PS50113">
    <property type="entry name" value="PAC"/>
    <property type="match status" value="1"/>
</dbReference>
<dbReference type="Pfam" id="PF13191">
    <property type="entry name" value="AAA_16"/>
    <property type="match status" value="1"/>
</dbReference>
<dbReference type="Gene3D" id="3.30.70.270">
    <property type="match status" value="1"/>
</dbReference>
<dbReference type="PROSITE" id="PS50112">
    <property type="entry name" value="PAS"/>
    <property type="match status" value="1"/>
</dbReference>
<feature type="region of interest" description="Disordered" evidence="3">
    <location>
        <begin position="1"/>
        <end position="22"/>
    </location>
</feature>
<dbReference type="InterPro" id="IPR000014">
    <property type="entry name" value="PAS"/>
</dbReference>
<dbReference type="InterPro" id="IPR035965">
    <property type="entry name" value="PAS-like_dom_sf"/>
</dbReference>
<gene>
    <name evidence="8" type="ORF">C7389_101521</name>
</gene>
<feature type="domain" description="PAS" evidence="5">
    <location>
        <begin position="1516"/>
        <end position="1584"/>
    </location>
</feature>
<protein>
    <submittedName>
        <fullName evidence="8">Serine/threonine protein kinase and signal transduction histidine kinase with GAF sensor</fullName>
    </submittedName>
</protein>
<evidence type="ECO:0000259" key="5">
    <source>
        <dbReference type="PROSITE" id="PS50112"/>
    </source>
</evidence>
<comment type="caution">
    <text evidence="8">The sequence shown here is derived from an EMBL/GenBank/DDBJ whole genome shotgun (WGS) entry which is preliminary data.</text>
</comment>
<reference evidence="8 9" key="1">
    <citation type="submission" date="2019-03" db="EMBL/GenBank/DDBJ databases">
        <title>Genomic Encyclopedia of Type Strains, Phase IV (KMG-IV): sequencing the most valuable type-strain genomes for metagenomic binning, comparative biology and taxonomic classification.</title>
        <authorList>
            <person name="Goeker M."/>
        </authorList>
    </citation>
    <scope>NUCLEOTIDE SEQUENCE [LARGE SCALE GENOMIC DNA]</scope>
    <source>
        <strain evidence="8 9">DSM 12121</strain>
    </source>
</reference>
<keyword evidence="8" id="KW-0723">Serine/threonine-protein kinase</keyword>
<comment type="subcellular location">
    <subcellularLocation>
        <location evidence="1">Membrane</location>
        <topology evidence="1">Single-pass membrane protein</topology>
    </subcellularLocation>
</comment>
<dbReference type="Pfam" id="PF01590">
    <property type="entry name" value="GAF"/>
    <property type="match status" value="1"/>
</dbReference>
<dbReference type="InterPro" id="IPR029787">
    <property type="entry name" value="Nucleotide_cyclase"/>
</dbReference>
<dbReference type="InterPro" id="IPR011009">
    <property type="entry name" value="Kinase-like_dom_sf"/>
</dbReference>
<evidence type="ECO:0000259" key="6">
    <source>
        <dbReference type="PROSITE" id="PS50113"/>
    </source>
</evidence>
<evidence type="ECO:0000259" key="4">
    <source>
        <dbReference type="PROSITE" id="PS50011"/>
    </source>
</evidence>
<dbReference type="Gene3D" id="3.30.450.40">
    <property type="match status" value="1"/>
</dbReference>
<dbReference type="NCBIfam" id="TIGR00229">
    <property type="entry name" value="sensory_box"/>
    <property type="match status" value="1"/>
</dbReference>
<dbReference type="SMART" id="SM00267">
    <property type="entry name" value="GGDEF"/>
    <property type="match status" value="1"/>
</dbReference>
<dbReference type="PROSITE" id="PS50887">
    <property type="entry name" value="GGDEF"/>
    <property type="match status" value="1"/>
</dbReference>
<proteinExistence type="predicted"/>
<dbReference type="SUPFAM" id="SSF52540">
    <property type="entry name" value="P-loop containing nucleoside triphosphate hydrolases"/>
    <property type="match status" value="1"/>
</dbReference>
<dbReference type="CDD" id="cd00130">
    <property type="entry name" value="PAS"/>
    <property type="match status" value="1"/>
</dbReference>
<dbReference type="EMBL" id="SNVV01000001">
    <property type="protein sequence ID" value="TDN57136.1"/>
    <property type="molecule type" value="Genomic_DNA"/>
</dbReference>
<evidence type="ECO:0000256" key="2">
    <source>
        <dbReference type="SAM" id="Coils"/>
    </source>
</evidence>
<dbReference type="Pfam" id="PF13426">
    <property type="entry name" value="PAS_9"/>
    <property type="match status" value="1"/>
</dbReference>
<dbReference type="CDD" id="cd14014">
    <property type="entry name" value="STKc_PknB_like"/>
    <property type="match status" value="1"/>
</dbReference>
<keyword evidence="8" id="KW-0808">Transferase</keyword>
<dbReference type="InterPro" id="IPR000719">
    <property type="entry name" value="Prot_kinase_dom"/>
</dbReference>
<dbReference type="Gene3D" id="1.10.510.10">
    <property type="entry name" value="Transferase(Phosphotransferase) domain 1"/>
    <property type="match status" value="1"/>
</dbReference>
<dbReference type="GO" id="GO:0005524">
    <property type="term" value="F:ATP binding"/>
    <property type="evidence" value="ECO:0007669"/>
    <property type="project" value="InterPro"/>
</dbReference>
<dbReference type="FunFam" id="3.30.70.270:FF:000001">
    <property type="entry name" value="Diguanylate cyclase domain protein"/>
    <property type="match status" value="1"/>
</dbReference>
<dbReference type="Proteomes" id="UP000295129">
    <property type="component" value="Unassembled WGS sequence"/>
</dbReference>
<dbReference type="InterPro" id="IPR027417">
    <property type="entry name" value="P-loop_NTPase"/>
</dbReference>
<dbReference type="InterPro" id="IPR043128">
    <property type="entry name" value="Rev_trsase/Diguanyl_cyclase"/>
</dbReference>
<dbReference type="PROSITE" id="PS00109">
    <property type="entry name" value="PROTEIN_KINASE_TYR"/>
    <property type="match status" value="1"/>
</dbReference>
<feature type="coiled-coil region" evidence="2">
    <location>
        <begin position="1492"/>
        <end position="1519"/>
    </location>
</feature>
<keyword evidence="8" id="KW-0418">Kinase</keyword>
<keyword evidence="9" id="KW-1185">Reference proteome</keyword>
<evidence type="ECO:0000256" key="3">
    <source>
        <dbReference type="SAM" id="MobiDB-lite"/>
    </source>
</evidence>
<dbReference type="Gene3D" id="3.40.50.300">
    <property type="entry name" value="P-loop containing nucleotide triphosphate hydrolases"/>
    <property type="match status" value="1"/>
</dbReference>
<organism evidence="8 9">
    <name type="scientific">Azoarcus indigens</name>
    <dbReference type="NCBI Taxonomy" id="29545"/>
    <lineage>
        <taxon>Bacteria</taxon>
        <taxon>Pseudomonadati</taxon>
        <taxon>Pseudomonadota</taxon>
        <taxon>Betaproteobacteria</taxon>
        <taxon>Rhodocyclales</taxon>
        <taxon>Zoogloeaceae</taxon>
        <taxon>Azoarcus</taxon>
    </lineage>
</organism>
<dbReference type="InterPro" id="IPR003018">
    <property type="entry name" value="GAF"/>
</dbReference>
<dbReference type="InterPro" id="IPR029016">
    <property type="entry name" value="GAF-like_dom_sf"/>
</dbReference>
<feature type="domain" description="GGDEF" evidence="7">
    <location>
        <begin position="1670"/>
        <end position="1803"/>
    </location>
</feature>
<dbReference type="OrthoDB" id="9801841at2"/>
<keyword evidence="2" id="KW-0175">Coiled coil</keyword>
<dbReference type="PANTHER" id="PTHR43642:SF1">
    <property type="entry name" value="HYBRID SIGNAL TRANSDUCTION HISTIDINE KINASE G"/>
    <property type="match status" value="1"/>
</dbReference>
<dbReference type="InterPro" id="IPR000160">
    <property type="entry name" value="GGDEF_dom"/>
</dbReference>
<dbReference type="SUPFAM" id="SSF55073">
    <property type="entry name" value="Nucleotide cyclase"/>
    <property type="match status" value="1"/>
</dbReference>
<dbReference type="SUPFAM" id="SSF55781">
    <property type="entry name" value="GAF domain-like"/>
    <property type="match status" value="1"/>
</dbReference>
<dbReference type="PROSITE" id="PS50011">
    <property type="entry name" value="PROTEIN_KINASE_DOM"/>
    <property type="match status" value="1"/>
</dbReference>
<feature type="compositionally biased region" description="Polar residues" evidence="3">
    <location>
        <begin position="1"/>
        <end position="11"/>
    </location>
</feature>
<dbReference type="SUPFAM" id="SSF55785">
    <property type="entry name" value="PYP-like sensor domain (PAS domain)"/>
    <property type="match status" value="1"/>
</dbReference>
<feature type="domain" description="Protein kinase" evidence="4">
    <location>
        <begin position="34"/>
        <end position="297"/>
    </location>
</feature>
<dbReference type="GO" id="GO:0004674">
    <property type="term" value="F:protein serine/threonine kinase activity"/>
    <property type="evidence" value="ECO:0007669"/>
    <property type="project" value="UniProtKB-KW"/>
</dbReference>
<dbReference type="InterPro" id="IPR053159">
    <property type="entry name" value="Hybrid_Histidine_Kinase"/>
</dbReference>
<feature type="domain" description="PAC" evidence="6">
    <location>
        <begin position="1588"/>
        <end position="1638"/>
    </location>
</feature>